<dbReference type="KEGG" id="pfy:PFICI_01120"/>
<dbReference type="Gene3D" id="2.20.28.10">
    <property type="match status" value="1"/>
</dbReference>
<dbReference type="Pfam" id="PF00493">
    <property type="entry name" value="MCM"/>
    <property type="match status" value="1"/>
</dbReference>
<protein>
    <recommendedName>
        <fullName evidence="13">DNA replication licensing factor MCM4</fullName>
        <ecNumber evidence="3">3.6.4.12</ecNumber>
    </recommendedName>
    <alternativeName>
        <fullName evidence="14">DNA replication licensing factor mcm4</fullName>
    </alternativeName>
</protein>
<dbReference type="AlphaFoldDB" id="W3XP58"/>
<organism evidence="19 20">
    <name type="scientific">Pestalotiopsis fici (strain W106-1 / CGMCC3.15140)</name>
    <dbReference type="NCBI Taxonomy" id="1229662"/>
    <lineage>
        <taxon>Eukaryota</taxon>
        <taxon>Fungi</taxon>
        <taxon>Dikarya</taxon>
        <taxon>Ascomycota</taxon>
        <taxon>Pezizomycotina</taxon>
        <taxon>Sordariomycetes</taxon>
        <taxon>Xylariomycetidae</taxon>
        <taxon>Amphisphaeriales</taxon>
        <taxon>Sporocadaceae</taxon>
        <taxon>Pestalotiopsis</taxon>
    </lineage>
</organism>
<evidence type="ECO:0000256" key="1">
    <source>
        <dbReference type="ARBA" id="ARBA00004123"/>
    </source>
</evidence>
<feature type="compositionally biased region" description="Polar residues" evidence="17">
    <location>
        <begin position="44"/>
        <end position="89"/>
    </location>
</feature>
<dbReference type="GO" id="GO:0000727">
    <property type="term" value="P:double-strand break repair via break-induced replication"/>
    <property type="evidence" value="ECO:0007669"/>
    <property type="project" value="TreeGrafter"/>
</dbReference>
<dbReference type="InterPro" id="IPR041562">
    <property type="entry name" value="MCM_lid"/>
</dbReference>
<reference evidence="20" key="1">
    <citation type="journal article" date="2015" name="BMC Genomics">
        <title>Genomic and transcriptomic analysis of the endophytic fungus Pestalotiopsis fici reveals its lifestyle and high potential for synthesis of natural products.</title>
        <authorList>
            <person name="Wang X."/>
            <person name="Zhang X."/>
            <person name="Liu L."/>
            <person name="Xiang M."/>
            <person name="Wang W."/>
            <person name="Sun X."/>
            <person name="Che Y."/>
            <person name="Guo L."/>
            <person name="Liu G."/>
            <person name="Guo L."/>
            <person name="Wang C."/>
            <person name="Yin W.B."/>
            <person name="Stadler M."/>
            <person name="Zhang X."/>
            <person name="Liu X."/>
        </authorList>
    </citation>
    <scope>NUCLEOTIDE SEQUENCE [LARGE SCALE GENOMIC DNA]</scope>
    <source>
        <strain evidence="20">W106-1 / CGMCC3.15140</strain>
    </source>
</reference>
<evidence type="ECO:0000256" key="6">
    <source>
        <dbReference type="ARBA" id="ARBA00022741"/>
    </source>
</evidence>
<evidence type="ECO:0000256" key="13">
    <source>
        <dbReference type="ARBA" id="ARBA00073498"/>
    </source>
</evidence>
<dbReference type="Pfam" id="PF17855">
    <property type="entry name" value="MCM_lid"/>
    <property type="match status" value="1"/>
</dbReference>
<dbReference type="Gene3D" id="3.40.50.300">
    <property type="entry name" value="P-loop containing nucleotide triphosphate hydrolases"/>
    <property type="match status" value="1"/>
</dbReference>
<dbReference type="GO" id="GO:0016887">
    <property type="term" value="F:ATP hydrolysis activity"/>
    <property type="evidence" value="ECO:0007669"/>
    <property type="project" value="RHEA"/>
</dbReference>
<evidence type="ECO:0000313" key="19">
    <source>
        <dbReference type="EMBL" id="ETS87292.1"/>
    </source>
</evidence>
<evidence type="ECO:0000256" key="17">
    <source>
        <dbReference type="SAM" id="MobiDB-lite"/>
    </source>
</evidence>
<dbReference type="SUPFAM" id="SSF52540">
    <property type="entry name" value="P-loop containing nucleoside triphosphate hydrolases"/>
    <property type="match status" value="1"/>
</dbReference>
<evidence type="ECO:0000259" key="18">
    <source>
        <dbReference type="PROSITE" id="PS50051"/>
    </source>
</evidence>
<dbReference type="GeneID" id="19266133"/>
<dbReference type="SMART" id="SM00350">
    <property type="entry name" value="MCM"/>
    <property type="match status" value="1"/>
</dbReference>
<feature type="coiled-coil region" evidence="16">
    <location>
        <begin position="568"/>
        <end position="595"/>
    </location>
</feature>
<dbReference type="CDD" id="cd17755">
    <property type="entry name" value="MCM4"/>
    <property type="match status" value="1"/>
</dbReference>
<keyword evidence="10 15" id="KW-0238">DNA-binding</keyword>
<dbReference type="PRINTS" id="PR01657">
    <property type="entry name" value="MCMFAMILY"/>
</dbReference>
<keyword evidence="8" id="KW-0347">Helicase</keyword>
<dbReference type="OMA" id="AFFKCNV"/>
<evidence type="ECO:0000256" key="2">
    <source>
        <dbReference type="ARBA" id="ARBA00008010"/>
    </source>
</evidence>
<evidence type="ECO:0000256" key="9">
    <source>
        <dbReference type="ARBA" id="ARBA00022840"/>
    </source>
</evidence>
<keyword evidence="7" id="KW-0378">Hydrolase</keyword>
<dbReference type="GO" id="GO:0005524">
    <property type="term" value="F:ATP binding"/>
    <property type="evidence" value="ECO:0007669"/>
    <property type="project" value="UniProtKB-KW"/>
</dbReference>
<evidence type="ECO:0000256" key="10">
    <source>
        <dbReference type="ARBA" id="ARBA00023125"/>
    </source>
</evidence>
<dbReference type="SUPFAM" id="SSF50249">
    <property type="entry name" value="Nucleic acid-binding proteins"/>
    <property type="match status" value="1"/>
</dbReference>
<keyword evidence="16" id="KW-0175">Coiled coil</keyword>
<dbReference type="PROSITE" id="PS00847">
    <property type="entry name" value="MCM_1"/>
    <property type="match status" value="1"/>
</dbReference>
<dbReference type="GO" id="GO:0003697">
    <property type="term" value="F:single-stranded DNA binding"/>
    <property type="evidence" value="ECO:0007669"/>
    <property type="project" value="TreeGrafter"/>
</dbReference>
<dbReference type="GO" id="GO:0005656">
    <property type="term" value="C:nuclear pre-replicative complex"/>
    <property type="evidence" value="ECO:0007669"/>
    <property type="project" value="UniProtKB-ARBA"/>
</dbReference>
<evidence type="ECO:0000313" key="20">
    <source>
        <dbReference type="Proteomes" id="UP000030651"/>
    </source>
</evidence>
<evidence type="ECO:0000256" key="15">
    <source>
        <dbReference type="RuleBase" id="RU004070"/>
    </source>
</evidence>
<evidence type="ECO:0000256" key="7">
    <source>
        <dbReference type="ARBA" id="ARBA00022801"/>
    </source>
</evidence>
<evidence type="ECO:0000256" key="8">
    <source>
        <dbReference type="ARBA" id="ARBA00022806"/>
    </source>
</evidence>
<dbReference type="InterPro" id="IPR018525">
    <property type="entry name" value="MCM_CS"/>
</dbReference>
<gene>
    <name evidence="19" type="ORF">PFICI_01120</name>
</gene>
<dbReference type="EMBL" id="KI912109">
    <property type="protein sequence ID" value="ETS87292.1"/>
    <property type="molecule type" value="Genomic_DNA"/>
</dbReference>
<dbReference type="GO" id="GO:0006271">
    <property type="term" value="P:DNA strand elongation involved in DNA replication"/>
    <property type="evidence" value="ECO:0007669"/>
    <property type="project" value="TreeGrafter"/>
</dbReference>
<dbReference type="Pfam" id="PF21128">
    <property type="entry name" value="WHD_MCM4"/>
    <property type="match status" value="1"/>
</dbReference>
<dbReference type="InParanoid" id="W3XP58"/>
<proteinExistence type="inferred from homology"/>
<dbReference type="PROSITE" id="PS50051">
    <property type="entry name" value="MCM_2"/>
    <property type="match status" value="1"/>
</dbReference>
<feature type="compositionally biased region" description="Low complexity" evidence="17">
    <location>
        <begin position="13"/>
        <end position="43"/>
    </location>
</feature>
<dbReference type="GO" id="GO:0006279">
    <property type="term" value="P:premeiotic DNA replication"/>
    <property type="evidence" value="ECO:0007669"/>
    <property type="project" value="UniProtKB-ARBA"/>
</dbReference>
<keyword evidence="6 15" id="KW-0547">Nucleotide-binding</keyword>
<feature type="domain" description="MCM C-terminal AAA(+) ATPase" evidence="18">
    <location>
        <begin position="605"/>
        <end position="813"/>
    </location>
</feature>
<evidence type="ECO:0000256" key="11">
    <source>
        <dbReference type="ARBA" id="ARBA00023242"/>
    </source>
</evidence>
<dbReference type="GO" id="GO:1902975">
    <property type="term" value="P:mitotic DNA replication initiation"/>
    <property type="evidence" value="ECO:0007669"/>
    <property type="project" value="TreeGrafter"/>
</dbReference>
<dbReference type="InterPro" id="IPR033762">
    <property type="entry name" value="MCM_OB"/>
</dbReference>
<keyword evidence="4" id="KW-0597">Phosphoprotein</keyword>
<comment type="catalytic activity">
    <reaction evidence="12">
        <text>ATP + H2O = ADP + phosphate + H(+)</text>
        <dbReference type="Rhea" id="RHEA:13065"/>
        <dbReference type="ChEBI" id="CHEBI:15377"/>
        <dbReference type="ChEBI" id="CHEBI:15378"/>
        <dbReference type="ChEBI" id="CHEBI:30616"/>
        <dbReference type="ChEBI" id="CHEBI:43474"/>
        <dbReference type="ChEBI" id="CHEBI:456216"/>
        <dbReference type="EC" id="3.6.4.12"/>
    </reaction>
</comment>
<dbReference type="InterPro" id="IPR008047">
    <property type="entry name" value="MCM_4"/>
</dbReference>
<sequence>MSSPSQRRSQSGTPRRSTRSSQAAQSSPANGNAANGNTPRNTRSSQLASSPLFYQSSSPANGNGDVSSPLRQNTESQSQNTRANGSAAPSSPLRHMTHSQTTREESQNDGDRTPRASGNGLIGDSSPIRYEASSSPGRSLHPQSDLRSESSALFVGSSATPRARRNRRGDINSEIFSGGARSGSRVILDDSGRVVREIHSDAQTFSNVDPNTDEANMLGGQDNATIWGTTVSIDDTYAAFKDFLKNFQKKYRMWADGTSQAETDADPDAKSKPYMEALNNMLVLGTRILYVNIEDFKLYPPTRKMWHQIQHYPQEIVPLMDQSVHDVMIELAQAEMSRQRSQSNGAPASQPSGAPSSDMHFPSSERSEEPTSTPKAQQGPSLEEKVMDQTYMTRPYGLDEVTNLRDLNPSDMDKLICVKGLVIRTTPVIPDMRQAYFRCNVCNHSLLVGLDRGKIREPTACPRPLCDSKNSMQIIHNRCEFEDKQVIKLQETPDAVPAGQTPHSVSVCVYNELVDFCKAGDRIQLTGIYRVSSVRVNPRMRTVKSVFKTFVDVVHVAKVDSKRLGADVSTLDDEVNDEENQIEEARKITPEEEEKIKETAARRDIYELLSRSLAPSIFEMEDVKKGILLQMFGGTNKTFQKGGSPKYRGDINVLLCGDPSTSKSQLLKYVHKIAPRGVYTSGKGSSATGLTAYVSRDPETRQLVLESGALVLSDGGVCCIDEFDKMSDATRSVLHEVMEQQTVSVAKAGIITTLNARTSILASANPIGSRYNPDLPVPQNIDLPPTLLSRFDLVYLILDRQDDNTDKKLARHLLSMYLEDKPESAATTEEILDVEFLTAYISYAREACHPTISQEAAQALVDNYVKMRKMGQDVRAAEKRITATTRQLESMIRLAEAHAKMRLSQTVTRGDVEEANRLIQSALKTSATDSQGRIDMSLLNEGVSSADRKRKEELKTAVISLLDEMTSGGQNARWSEISRRLAEGASVAVEPADFAEVMRALEMEGLIMVSGEGARRSVRRVTGLA</sequence>
<dbReference type="HOGENOM" id="CLU_000995_7_0_1"/>
<dbReference type="InterPro" id="IPR027417">
    <property type="entry name" value="P-loop_NTPase"/>
</dbReference>
<evidence type="ECO:0000256" key="5">
    <source>
        <dbReference type="ARBA" id="ARBA00022705"/>
    </source>
</evidence>
<dbReference type="Gene3D" id="2.40.50.140">
    <property type="entry name" value="Nucleic acid-binding proteins"/>
    <property type="match status" value="1"/>
</dbReference>
<evidence type="ECO:0000256" key="14">
    <source>
        <dbReference type="ARBA" id="ARBA00074938"/>
    </source>
</evidence>
<evidence type="ECO:0000256" key="16">
    <source>
        <dbReference type="SAM" id="Coils"/>
    </source>
</evidence>
<dbReference type="STRING" id="1229662.W3XP58"/>
<dbReference type="EC" id="3.6.4.12" evidence="3"/>
<evidence type="ECO:0000256" key="4">
    <source>
        <dbReference type="ARBA" id="ARBA00022553"/>
    </source>
</evidence>
<dbReference type="InterPro" id="IPR012340">
    <property type="entry name" value="NA-bd_OB-fold"/>
</dbReference>
<dbReference type="InterPro" id="IPR027925">
    <property type="entry name" value="MCM_N"/>
</dbReference>
<accession>W3XP58</accession>
<dbReference type="GO" id="GO:0031261">
    <property type="term" value="C:DNA replication preinitiation complex"/>
    <property type="evidence" value="ECO:0007669"/>
    <property type="project" value="UniProtKB-ARBA"/>
</dbReference>
<dbReference type="GO" id="GO:0043596">
    <property type="term" value="C:nuclear replication fork"/>
    <property type="evidence" value="ECO:0007669"/>
    <property type="project" value="UniProtKB-ARBA"/>
</dbReference>
<dbReference type="PRINTS" id="PR01660">
    <property type="entry name" value="MCMPROTEIN4"/>
</dbReference>
<dbReference type="GO" id="GO:0097373">
    <property type="term" value="C:MCM core complex"/>
    <property type="evidence" value="ECO:0007669"/>
    <property type="project" value="UniProtKB-ARBA"/>
</dbReference>
<comment type="subcellular location">
    <subcellularLocation>
        <location evidence="1">Nucleus</location>
    </subcellularLocation>
</comment>
<feature type="region of interest" description="Disordered" evidence="17">
    <location>
        <begin position="1"/>
        <end position="183"/>
    </location>
</feature>
<dbReference type="PANTHER" id="PTHR11630">
    <property type="entry name" value="DNA REPLICATION LICENSING FACTOR MCM FAMILY MEMBER"/>
    <property type="match status" value="1"/>
</dbReference>
<dbReference type="Proteomes" id="UP000030651">
    <property type="component" value="Unassembled WGS sequence"/>
</dbReference>
<dbReference type="InterPro" id="IPR031327">
    <property type="entry name" value="MCM"/>
</dbReference>
<dbReference type="OrthoDB" id="10251574at2759"/>
<feature type="region of interest" description="Disordered" evidence="17">
    <location>
        <begin position="335"/>
        <end position="386"/>
    </location>
</feature>
<feature type="compositionally biased region" description="Low complexity" evidence="17">
    <location>
        <begin position="343"/>
        <end position="357"/>
    </location>
</feature>
<comment type="similarity">
    <text evidence="2 15">Belongs to the MCM family.</text>
</comment>
<dbReference type="PANTHER" id="PTHR11630:SF66">
    <property type="entry name" value="DNA REPLICATION LICENSING FACTOR MCM4"/>
    <property type="match status" value="1"/>
</dbReference>
<dbReference type="FunFam" id="3.30.1640.10:FF:000011">
    <property type="entry name" value="DNA helicase"/>
    <property type="match status" value="1"/>
</dbReference>
<keyword evidence="11" id="KW-0539">Nucleus</keyword>
<dbReference type="InterPro" id="IPR001208">
    <property type="entry name" value="MCM_dom"/>
</dbReference>
<dbReference type="Pfam" id="PF14551">
    <property type="entry name" value="MCM_N"/>
    <property type="match status" value="1"/>
</dbReference>
<feature type="compositionally biased region" description="Basic and acidic residues" evidence="17">
    <location>
        <begin position="101"/>
        <end position="114"/>
    </location>
</feature>
<dbReference type="eggNOG" id="KOG0478">
    <property type="taxonomic scope" value="Eukaryota"/>
</dbReference>
<dbReference type="Gene3D" id="3.30.1640.10">
    <property type="entry name" value="mini-chromosome maintenance (MCM) complex, chain A, domain 1"/>
    <property type="match status" value="1"/>
</dbReference>
<dbReference type="GO" id="GO:0017116">
    <property type="term" value="F:single-stranded DNA helicase activity"/>
    <property type="evidence" value="ECO:0007669"/>
    <property type="project" value="TreeGrafter"/>
</dbReference>
<evidence type="ECO:0000256" key="12">
    <source>
        <dbReference type="ARBA" id="ARBA00047995"/>
    </source>
</evidence>
<dbReference type="FunFam" id="2.20.28.10:FF:000003">
    <property type="entry name" value="DNA helicase"/>
    <property type="match status" value="1"/>
</dbReference>
<keyword evidence="5" id="KW-0235">DNA replication</keyword>
<dbReference type="GO" id="GO:0042555">
    <property type="term" value="C:MCM complex"/>
    <property type="evidence" value="ECO:0007669"/>
    <property type="project" value="InterPro"/>
</dbReference>
<dbReference type="FunCoup" id="W3XP58">
    <property type="interactions" value="989"/>
</dbReference>
<dbReference type="RefSeq" id="XP_007827892.1">
    <property type="nucleotide sequence ID" value="XM_007829701.1"/>
</dbReference>
<evidence type="ECO:0000256" key="3">
    <source>
        <dbReference type="ARBA" id="ARBA00012551"/>
    </source>
</evidence>
<feature type="compositionally biased region" description="Polar residues" evidence="17">
    <location>
        <begin position="1"/>
        <end position="12"/>
    </location>
</feature>
<keyword evidence="20" id="KW-1185">Reference proteome</keyword>
<dbReference type="Pfam" id="PF17207">
    <property type="entry name" value="MCM_OB"/>
    <property type="match status" value="1"/>
</dbReference>
<name>W3XP58_PESFW</name>
<keyword evidence="9 15" id="KW-0067">ATP-binding</keyword>
<dbReference type="FunFam" id="3.40.50.300:FF:000217">
    <property type="entry name" value="DNA helicase"/>
    <property type="match status" value="1"/>
</dbReference>